<dbReference type="OrthoDB" id="9797953at2"/>
<feature type="transmembrane region" description="Helical" evidence="6">
    <location>
        <begin position="342"/>
        <end position="361"/>
    </location>
</feature>
<reference evidence="8 9" key="1">
    <citation type="journal article" date="2010" name="J. Bacteriol.">
        <title>Complete genome sequence of "Candidatus Puniceispirillum marinum" IMCC1322, a representative of the SAR116 clade in the Alphaproteobacteria.</title>
        <authorList>
            <person name="Oh H.M."/>
            <person name="Kwon K.K."/>
            <person name="Kang I."/>
            <person name="Kang S.G."/>
            <person name="Lee J.H."/>
            <person name="Kim S.J."/>
            <person name="Cho J.C."/>
        </authorList>
    </citation>
    <scope>NUCLEOTIDE SEQUENCE [LARGE SCALE GENOMIC DNA]</scope>
    <source>
        <strain evidence="8 9">IMCC1322</strain>
    </source>
</reference>
<feature type="transmembrane region" description="Helical" evidence="6">
    <location>
        <begin position="99"/>
        <end position="122"/>
    </location>
</feature>
<feature type="domain" description="Major facilitator superfamily (MFS) profile" evidence="7">
    <location>
        <begin position="10"/>
        <end position="396"/>
    </location>
</feature>
<keyword evidence="9" id="KW-1185">Reference proteome</keyword>
<dbReference type="HOGENOM" id="CLU_001265_7_4_5"/>
<dbReference type="InterPro" id="IPR036259">
    <property type="entry name" value="MFS_trans_sf"/>
</dbReference>
<comment type="subcellular location">
    <subcellularLocation>
        <location evidence="1">Cell membrane</location>
        <topology evidence="1">Multi-pass membrane protein</topology>
    </subcellularLocation>
</comment>
<feature type="transmembrane region" description="Helical" evidence="6">
    <location>
        <begin position="257"/>
        <end position="274"/>
    </location>
</feature>
<evidence type="ECO:0000313" key="8">
    <source>
        <dbReference type="EMBL" id="ADE38979.1"/>
    </source>
</evidence>
<feature type="transmembrane region" description="Helical" evidence="6">
    <location>
        <begin position="218"/>
        <end position="237"/>
    </location>
</feature>
<dbReference type="RefSeq" id="WP_013045608.1">
    <property type="nucleotide sequence ID" value="NC_014010.1"/>
</dbReference>
<evidence type="ECO:0000256" key="5">
    <source>
        <dbReference type="ARBA" id="ARBA00023136"/>
    </source>
</evidence>
<organism evidence="8 9">
    <name type="scientific">Puniceispirillum marinum (strain IMCC1322)</name>
    <dbReference type="NCBI Taxonomy" id="488538"/>
    <lineage>
        <taxon>Bacteria</taxon>
        <taxon>Pseudomonadati</taxon>
        <taxon>Pseudomonadota</taxon>
        <taxon>Alphaproteobacteria</taxon>
        <taxon>Candidatus Puniceispirillales</taxon>
        <taxon>Candidatus Puniceispirillaceae</taxon>
        <taxon>Candidatus Puniceispirillum</taxon>
    </lineage>
</organism>
<name>D5BRT2_PUNMI</name>
<evidence type="ECO:0000256" key="1">
    <source>
        <dbReference type="ARBA" id="ARBA00004651"/>
    </source>
</evidence>
<dbReference type="STRING" id="488538.SAR116_0736"/>
<feature type="transmembrane region" description="Helical" evidence="6">
    <location>
        <begin position="373"/>
        <end position="393"/>
    </location>
</feature>
<evidence type="ECO:0000256" key="4">
    <source>
        <dbReference type="ARBA" id="ARBA00022989"/>
    </source>
</evidence>
<dbReference type="InterPro" id="IPR020846">
    <property type="entry name" value="MFS_dom"/>
</dbReference>
<evidence type="ECO:0000256" key="6">
    <source>
        <dbReference type="SAM" id="Phobius"/>
    </source>
</evidence>
<dbReference type="InterPro" id="IPR011701">
    <property type="entry name" value="MFS"/>
</dbReference>
<dbReference type="SUPFAM" id="SSF103473">
    <property type="entry name" value="MFS general substrate transporter"/>
    <property type="match status" value="1"/>
</dbReference>
<keyword evidence="3 6" id="KW-0812">Transmembrane</keyword>
<feature type="transmembrane region" description="Helical" evidence="6">
    <location>
        <begin position="134"/>
        <end position="156"/>
    </location>
</feature>
<dbReference type="GO" id="GO:0005886">
    <property type="term" value="C:plasma membrane"/>
    <property type="evidence" value="ECO:0007669"/>
    <property type="project" value="UniProtKB-SubCell"/>
</dbReference>
<gene>
    <name evidence="8" type="ordered locus">SAR116_0736</name>
</gene>
<dbReference type="PANTHER" id="PTHR43124:SF3">
    <property type="entry name" value="CHLORAMPHENICOL EFFLUX PUMP RV0191"/>
    <property type="match status" value="1"/>
</dbReference>
<dbReference type="Pfam" id="PF07690">
    <property type="entry name" value="MFS_1"/>
    <property type="match status" value="1"/>
</dbReference>
<dbReference type="InterPro" id="IPR050189">
    <property type="entry name" value="MFS_Efflux_Transporters"/>
</dbReference>
<evidence type="ECO:0000313" key="9">
    <source>
        <dbReference type="Proteomes" id="UP000007460"/>
    </source>
</evidence>
<dbReference type="GO" id="GO:0022857">
    <property type="term" value="F:transmembrane transporter activity"/>
    <property type="evidence" value="ECO:0007669"/>
    <property type="project" value="InterPro"/>
</dbReference>
<evidence type="ECO:0000256" key="3">
    <source>
        <dbReference type="ARBA" id="ARBA00022692"/>
    </source>
</evidence>
<keyword evidence="4 6" id="KW-1133">Transmembrane helix</keyword>
<dbReference type="AlphaFoldDB" id="D5BRT2"/>
<dbReference type="Proteomes" id="UP000007460">
    <property type="component" value="Chromosome"/>
</dbReference>
<dbReference type="PROSITE" id="PS50850">
    <property type="entry name" value="MFS"/>
    <property type="match status" value="1"/>
</dbReference>
<feature type="transmembrane region" description="Helical" evidence="6">
    <location>
        <begin position="12"/>
        <end position="33"/>
    </location>
</feature>
<evidence type="ECO:0000256" key="2">
    <source>
        <dbReference type="ARBA" id="ARBA00022475"/>
    </source>
</evidence>
<dbReference type="eggNOG" id="COG2814">
    <property type="taxonomic scope" value="Bacteria"/>
</dbReference>
<feature type="transmembrane region" description="Helical" evidence="6">
    <location>
        <begin position="162"/>
        <end position="185"/>
    </location>
</feature>
<feature type="transmembrane region" description="Helical" evidence="6">
    <location>
        <begin position="45"/>
        <end position="67"/>
    </location>
</feature>
<keyword evidence="5 6" id="KW-0472">Membrane</keyword>
<protein>
    <submittedName>
        <fullName evidence="8">Putative major facilitator family (MFS) transporter</fullName>
    </submittedName>
</protein>
<dbReference type="KEGG" id="apb:SAR116_0736"/>
<accession>D5BRT2</accession>
<proteinExistence type="predicted"/>
<feature type="transmembrane region" description="Helical" evidence="6">
    <location>
        <begin position="281"/>
        <end position="301"/>
    </location>
</feature>
<dbReference type="Gene3D" id="1.20.1250.20">
    <property type="entry name" value="MFS general substrate transporter like domains"/>
    <property type="match status" value="2"/>
</dbReference>
<dbReference type="EMBL" id="CP001751">
    <property type="protein sequence ID" value="ADE38979.1"/>
    <property type="molecule type" value="Genomic_DNA"/>
</dbReference>
<keyword evidence="2" id="KW-1003">Cell membrane</keyword>
<evidence type="ECO:0000259" key="7">
    <source>
        <dbReference type="PROSITE" id="PS50850"/>
    </source>
</evidence>
<sequence>MGTVAQTSLVMIFGLFLAISFGFGLDLVSAFLPDIQAEIGFDYNYLGLLTAGGKIGLIIGGVTCYLLAPLFGNCRLVVLAVALTGLSLIGLGYAEQPWMVGLCMFLAGFATIVSWAPMVGVFARFISKAHMGKAFGAVGTGAGIGTFASGSIAPYFINNFDWRAGVITVGLGCLIFVGLSAVYLWHMNILEKKISASIAPQDLQSKSVSLGTLLSRDVMMLWCLLFFVGFTMQPFQNYLSPFIRDELQYSAEIARDAWVAMGATGLFAGIVMGMASDRFGIGNVIIVALACLIAANVFLILHHDTLYFIGAGIGFGLCFYSVPALIPTYIGKVYDAVLATQIFAGGNIMLGIGAVFGNVFGGVTKEYLGTFKIYYISAIMAVFVMMVLCYFVMCRQRPKARAV</sequence>
<dbReference type="PANTHER" id="PTHR43124">
    <property type="entry name" value="PURINE EFFLUX PUMP PBUE"/>
    <property type="match status" value="1"/>
</dbReference>
<feature type="transmembrane region" description="Helical" evidence="6">
    <location>
        <begin position="74"/>
        <end position="93"/>
    </location>
</feature>
<feature type="transmembrane region" description="Helical" evidence="6">
    <location>
        <begin position="307"/>
        <end position="330"/>
    </location>
</feature>